<dbReference type="OrthoDB" id="5426232at2"/>
<evidence type="ECO:0000313" key="1">
    <source>
        <dbReference type="EMBL" id="SMC96788.1"/>
    </source>
</evidence>
<protein>
    <submittedName>
        <fullName evidence="1">Uncharacterized protein</fullName>
    </submittedName>
</protein>
<keyword evidence="2" id="KW-1185">Reference proteome</keyword>
<proteinExistence type="predicted"/>
<dbReference type="EMBL" id="FWXY01000017">
    <property type="protein sequence ID" value="SMC96788.1"/>
    <property type="molecule type" value="Genomic_DNA"/>
</dbReference>
<dbReference type="AlphaFoldDB" id="A0A1W2DIG7"/>
<gene>
    <name evidence="1" type="ORF">SAMN02746065_117117</name>
</gene>
<name>A0A1W2DIG7_9BACT</name>
<organism evidence="1 2">
    <name type="scientific">Desulfocicer vacuolatum DSM 3385</name>
    <dbReference type="NCBI Taxonomy" id="1121400"/>
    <lineage>
        <taxon>Bacteria</taxon>
        <taxon>Pseudomonadati</taxon>
        <taxon>Thermodesulfobacteriota</taxon>
        <taxon>Desulfobacteria</taxon>
        <taxon>Desulfobacterales</taxon>
        <taxon>Desulfobacteraceae</taxon>
        <taxon>Desulfocicer</taxon>
    </lineage>
</organism>
<evidence type="ECO:0000313" key="2">
    <source>
        <dbReference type="Proteomes" id="UP000192418"/>
    </source>
</evidence>
<reference evidence="1 2" key="1">
    <citation type="submission" date="2017-04" db="EMBL/GenBank/DDBJ databases">
        <authorList>
            <person name="Afonso C.L."/>
            <person name="Miller P.J."/>
            <person name="Scott M.A."/>
            <person name="Spackman E."/>
            <person name="Goraichik I."/>
            <person name="Dimitrov K.M."/>
            <person name="Suarez D.L."/>
            <person name="Swayne D.E."/>
        </authorList>
    </citation>
    <scope>NUCLEOTIDE SEQUENCE [LARGE SCALE GENOMIC DNA]</scope>
    <source>
        <strain evidence="1 2">DSM 3385</strain>
    </source>
</reference>
<dbReference type="RefSeq" id="WP_084070349.1">
    <property type="nucleotide sequence ID" value="NZ_FWXY01000017.1"/>
</dbReference>
<dbReference type="Proteomes" id="UP000192418">
    <property type="component" value="Unassembled WGS sequence"/>
</dbReference>
<accession>A0A1W2DIG7</accession>
<sequence length="125" mass="14516">MKKLKYKRAYVSISGDYYQIGFDDDPAEPEDPTDVDQVMDSLGHFFLIQHDFEFPSRKSYIESDDENLIGHYIVNSVVIGRSSFTVKYGPNDKYKVNIEYDETTDEEHKELINASTEMFVNVEVI</sequence>